<reference evidence="6 7" key="1">
    <citation type="submission" date="2019-06" db="EMBL/GenBank/DDBJ databases">
        <title>Persicimonas caeni gen. nov., sp. nov., a predatory bacterium isolated from solar saltern.</title>
        <authorList>
            <person name="Wang S."/>
        </authorList>
    </citation>
    <scope>NUCLEOTIDE SEQUENCE [LARGE SCALE GENOMIC DNA]</scope>
    <source>
        <strain evidence="6 7">YN101</strain>
    </source>
</reference>
<evidence type="ECO:0000256" key="1">
    <source>
        <dbReference type="ARBA" id="ARBA00005417"/>
    </source>
</evidence>
<dbReference type="Pfam" id="PF00005">
    <property type="entry name" value="ABC_tran"/>
    <property type="match status" value="1"/>
</dbReference>
<dbReference type="RefSeq" id="WP_141197117.1">
    <property type="nucleotide sequence ID" value="NZ_CP041186.1"/>
</dbReference>
<dbReference type="SUPFAM" id="SSF52540">
    <property type="entry name" value="P-loop containing nucleoside triphosphate hydrolases"/>
    <property type="match status" value="1"/>
</dbReference>
<organism evidence="6 7">
    <name type="scientific">Persicimonas caeni</name>
    <dbReference type="NCBI Taxonomy" id="2292766"/>
    <lineage>
        <taxon>Bacteria</taxon>
        <taxon>Deltaproteobacteria</taxon>
        <taxon>Bradymonadales</taxon>
        <taxon>Bradymonadaceae</taxon>
        <taxon>Persicimonas</taxon>
    </lineage>
</organism>
<dbReference type="CDD" id="cd03230">
    <property type="entry name" value="ABC_DR_subfamily_A"/>
    <property type="match status" value="1"/>
</dbReference>
<evidence type="ECO:0000256" key="2">
    <source>
        <dbReference type="ARBA" id="ARBA00022448"/>
    </source>
</evidence>
<evidence type="ECO:0000313" key="6">
    <source>
        <dbReference type="EMBL" id="QDG50625.1"/>
    </source>
</evidence>
<comment type="similarity">
    <text evidence="1">Belongs to the ABC transporter superfamily.</text>
</comment>
<keyword evidence="2" id="KW-0813">Transport</keyword>
<gene>
    <name evidence="6" type="ORF">FIV42_07735</name>
</gene>
<dbReference type="InterPro" id="IPR003439">
    <property type="entry name" value="ABC_transporter-like_ATP-bd"/>
</dbReference>
<dbReference type="SMART" id="SM00382">
    <property type="entry name" value="AAA"/>
    <property type="match status" value="1"/>
</dbReference>
<dbReference type="PROSITE" id="PS50893">
    <property type="entry name" value="ABC_TRANSPORTER_2"/>
    <property type="match status" value="1"/>
</dbReference>
<dbReference type="Proteomes" id="UP000315995">
    <property type="component" value="Chromosome"/>
</dbReference>
<keyword evidence="7" id="KW-1185">Reference proteome</keyword>
<dbReference type="Gene3D" id="3.40.50.300">
    <property type="entry name" value="P-loop containing nucleotide triphosphate hydrolases"/>
    <property type="match status" value="1"/>
</dbReference>
<dbReference type="OrthoDB" id="9805130at2"/>
<dbReference type="PANTHER" id="PTHR43335">
    <property type="entry name" value="ABC TRANSPORTER, ATP-BINDING PROTEIN"/>
    <property type="match status" value="1"/>
</dbReference>
<proteinExistence type="inferred from homology"/>
<dbReference type="InterPro" id="IPR027417">
    <property type="entry name" value="P-loop_NTPase"/>
</dbReference>
<dbReference type="GO" id="GO:0016887">
    <property type="term" value="F:ATP hydrolysis activity"/>
    <property type="evidence" value="ECO:0007669"/>
    <property type="project" value="InterPro"/>
</dbReference>
<accession>A0A5B8Y713</accession>
<feature type="domain" description="ABC transporter" evidence="5">
    <location>
        <begin position="14"/>
        <end position="243"/>
    </location>
</feature>
<evidence type="ECO:0000259" key="5">
    <source>
        <dbReference type="PROSITE" id="PS50893"/>
    </source>
</evidence>
<dbReference type="PANTHER" id="PTHR43335:SF4">
    <property type="entry name" value="ABC TRANSPORTER, ATP-BINDING PROTEIN"/>
    <property type="match status" value="1"/>
</dbReference>
<accession>A0A4Y6PS63</accession>
<evidence type="ECO:0000256" key="3">
    <source>
        <dbReference type="ARBA" id="ARBA00022741"/>
    </source>
</evidence>
<dbReference type="InterPro" id="IPR003593">
    <property type="entry name" value="AAA+_ATPase"/>
</dbReference>
<sequence>MSTDQSAIPAEYSIVVDGLTKTYGDFKALDRVSFEVQPGEIVGFLGPNGAGKSTTMKILTCFMAATEGTAKVAGYDVHAESAEVRKRVGYLPENVPLYDEMLVWDYLKFIAEVRGVAKPAREERIEEVIERTGLHNVVHKEISELSKGYRQRVGLAQAIIHKPEVLILDEPTTGLDPNQIIEIRDVISEIGEEKTVIFSTHILQEIAAVCDRIVIINRGQLVADGTLDALQDAVGADGLEDVFRHYTAGETEEGRSAIS</sequence>
<evidence type="ECO:0000313" key="7">
    <source>
        <dbReference type="Proteomes" id="UP000315995"/>
    </source>
</evidence>
<keyword evidence="4 6" id="KW-0067">ATP-binding</keyword>
<dbReference type="GO" id="GO:0005524">
    <property type="term" value="F:ATP binding"/>
    <property type="evidence" value="ECO:0007669"/>
    <property type="project" value="UniProtKB-KW"/>
</dbReference>
<name>A0A4Y6PS63_PERCE</name>
<dbReference type="AlphaFoldDB" id="A0A4Y6PS63"/>
<protein>
    <submittedName>
        <fullName evidence="6">ATP-binding cassette domain-containing protein</fullName>
    </submittedName>
</protein>
<dbReference type="EMBL" id="CP041186">
    <property type="protein sequence ID" value="QDG50625.1"/>
    <property type="molecule type" value="Genomic_DNA"/>
</dbReference>
<evidence type="ECO:0000256" key="4">
    <source>
        <dbReference type="ARBA" id="ARBA00022840"/>
    </source>
</evidence>
<keyword evidence="3" id="KW-0547">Nucleotide-binding</keyword>